<feature type="transmembrane region" description="Helical" evidence="7">
    <location>
        <begin position="154"/>
        <end position="173"/>
    </location>
</feature>
<feature type="transmembrane region" description="Helical" evidence="7">
    <location>
        <begin position="114"/>
        <end position="133"/>
    </location>
</feature>
<reference evidence="9" key="1">
    <citation type="submission" date="2015-02" db="EMBL/GenBank/DDBJ databases">
        <title>Description and complete genome sequence of the first cultured representative of the subdivision 5 of the Verrucomicrobia phylum.</title>
        <authorList>
            <person name="Spring S."/>
            <person name="Bunk B."/>
            <person name="Sproer C."/>
            <person name="Klenk H.-P."/>
        </authorList>
    </citation>
    <scope>NUCLEOTIDE SEQUENCE [LARGE SCALE GENOMIC DNA]</scope>
    <source>
        <strain evidence="9">L21-Fru-AB</strain>
    </source>
</reference>
<proteinExistence type="inferred from homology"/>
<keyword evidence="5 7" id="KW-1133">Transmembrane helix</keyword>
<evidence type="ECO:0000256" key="1">
    <source>
        <dbReference type="ARBA" id="ARBA00004141"/>
    </source>
</evidence>
<dbReference type="GO" id="GO:0005548">
    <property type="term" value="F:phospholipid transporter activity"/>
    <property type="evidence" value="ECO:0007669"/>
    <property type="project" value="TreeGrafter"/>
</dbReference>
<dbReference type="STRING" id="1307763.L21SP4_00740"/>
<comment type="similarity">
    <text evidence="2 7">Belongs to the MlaE permease family.</text>
</comment>
<gene>
    <name evidence="8" type="primary">mlaE_2</name>
    <name evidence="8" type="ORF">L21SP4_00740</name>
</gene>
<sequence>MITREPEYIPVPATAMGRLGQLVLLTLRNSGRAVLMSLRSFRILPAVLSPRRRPEFMRQCFVTGIRSLGVITVVALFTGMILALQTGLELRRFGQQAHIGTAVTVVMLREMGPFMTGLIIAASVGSAIAAQLGTMTVSEEVAALEVMSIDPHSFLVLPRLVALAVMMPVLTVYSNLVGILGGAVVGATQLGVSFAAYFDNATMYAANKDLYVGLFKALLFGIIIATVACHQGFATTGGAVGVGRSTRKTVIVSFLLILVLGYFVTRLFYS</sequence>
<dbReference type="InterPro" id="IPR030802">
    <property type="entry name" value="Permease_MalE"/>
</dbReference>
<dbReference type="InterPro" id="IPR003453">
    <property type="entry name" value="ABC_MlaE_roteobac"/>
</dbReference>
<evidence type="ECO:0000256" key="4">
    <source>
        <dbReference type="ARBA" id="ARBA00022692"/>
    </source>
</evidence>
<keyword evidence="3" id="KW-0813">Transport</keyword>
<dbReference type="EMBL" id="CP010904">
    <property type="protein sequence ID" value="AKJ64008.1"/>
    <property type="molecule type" value="Genomic_DNA"/>
</dbReference>
<reference evidence="8 9" key="2">
    <citation type="journal article" date="2016" name="ISME J.">
        <title>Characterization of the first cultured representative of Verrucomicrobia subdivision 5 indicates the proposal of a novel phylum.</title>
        <authorList>
            <person name="Spring S."/>
            <person name="Bunk B."/>
            <person name="Sproer C."/>
            <person name="Schumann P."/>
            <person name="Rohde M."/>
            <person name="Tindall B.J."/>
            <person name="Klenk H.P."/>
        </authorList>
    </citation>
    <scope>NUCLEOTIDE SEQUENCE [LARGE SCALE GENOMIC DNA]</scope>
    <source>
        <strain evidence="8 9">L21-Fru-AB</strain>
    </source>
</reference>
<dbReference type="NCBIfam" id="TIGR00056">
    <property type="entry name" value="MlaE family lipid ABC transporter permease subunit"/>
    <property type="match status" value="1"/>
</dbReference>
<dbReference type="AlphaFoldDB" id="A0A0G3ECI3"/>
<name>A0A0G3ECI3_9BACT</name>
<dbReference type="KEGG" id="vbl:L21SP4_00740"/>
<evidence type="ECO:0000256" key="7">
    <source>
        <dbReference type="RuleBase" id="RU362044"/>
    </source>
</evidence>
<keyword evidence="9" id="KW-1185">Reference proteome</keyword>
<feature type="transmembrane region" description="Helical" evidence="7">
    <location>
        <begin position="60"/>
        <end position="84"/>
    </location>
</feature>
<evidence type="ECO:0000256" key="5">
    <source>
        <dbReference type="ARBA" id="ARBA00022989"/>
    </source>
</evidence>
<feature type="transmembrane region" description="Helical" evidence="7">
    <location>
        <begin position="179"/>
        <end position="198"/>
    </location>
</feature>
<organism evidence="8 9">
    <name type="scientific">Kiritimatiella glycovorans</name>
    <dbReference type="NCBI Taxonomy" id="1307763"/>
    <lineage>
        <taxon>Bacteria</taxon>
        <taxon>Pseudomonadati</taxon>
        <taxon>Kiritimatiellota</taxon>
        <taxon>Kiritimatiellia</taxon>
        <taxon>Kiritimatiellales</taxon>
        <taxon>Kiritimatiellaceae</taxon>
        <taxon>Kiritimatiella</taxon>
    </lineage>
</organism>
<evidence type="ECO:0000256" key="6">
    <source>
        <dbReference type="ARBA" id="ARBA00023136"/>
    </source>
</evidence>
<dbReference type="Proteomes" id="UP000035268">
    <property type="component" value="Chromosome"/>
</dbReference>
<protein>
    <submittedName>
        <fullName evidence="8">Putative phospholipid ABC transporter permease protein MlaE</fullName>
    </submittedName>
</protein>
<dbReference type="PANTHER" id="PTHR30188:SF4">
    <property type="entry name" value="PROTEIN TRIGALACTOSYLDIACYLGLYCEROL 1, CHLOROPLASTIC"/>
    <property type="match status" value="1"/>
</dbReference>
<dbReference type="Pfam" id="PF02405">
    <property type="entry name" value="MlaE"/>
    <property type="match status" value="1"/>
</dbReference>
<dbReference type="GO" id="GO:0043190">
    <property type="term" value="C:ATP-binding cassette (ABC) transporter complex"/>
    <property type="evidence" value="ECO:0007669"/>
    <property type="project" value="InterPro"/>
</dbReference>
<evidence type="ECO:0000313" key="9">
    <source>
        <dbReference type="Proteomes" id="UP000035268"/>
    </source>
</evidence>
<evidence type="ECO:0000256" key="3">
    <source>
        <dbReference type="ARBA" id="ARBA00022448"/>
    </source>
</evidence>
<accession>A0A0G3ECI3</accession>
<feature type="transmembrane region" description="Helical" evidence="7">
    <location>
        <begin position="250"/>
        <end position="269"/>
    </location>
</feature>
<keyword evidence="6 7" id="KW-0472">Membrane</keyword>
<dbReference type="PANTHER" id="PTHR30188">
    <property type="entry name" value="ABC TRANSPORTER PERMEASE PROTEIN-RELATED"/>
    <property type="match status" value="1"/>
</dbReference>
<keyword evidence="4 7" id="KW-0812">Transmembrane</keyword>
<evidence type="ECO:0000313" key="8">
    <source>
        <dbReference type="EMBL" id="AKJ64008.1"/>
    </source>
</evidence>
<evidence type="ECO:0000256" key="2">
    <source>
        <dbReference type="ARBA" id="ARBA00007556"/>
    </source>
</evidence>
<feature type="transmembrane region" description="Helical" evidence="7">
    <location>
        <begin position="210"/>
        <end position="230"/>
    </location>
</feature>
<dbReference type="OrthoDB" id="9810518at2"/>
<comment type="subcellular location">
    <subcellularLocation>
        <location evidence="1">Membrane</location>
        <topology evidence="1">Multi-pass membrane protein</topology>
    </subcellularLocation>
</comment>